<dbReference type="Proteomes" id="UP000466442">
    <property type="component" value="Linkage Group LG12"/>
</dbReference>
<feature type="compositionally biased region" description="Basic and acidic residues" evidence="1">
    <location>
        <begin position="253"/>
        <end position="264"/>
    </location>
</feature>
<proteinExistence type="predicted"/>
<sequence>MAKQYRMVWKCFNCKNESSSVEDDRNPVGALPASGQSAATKADISSEFASFRAELRLLLQQTVREEMDKSLTEVNNRISSLVTDVNSLHQEVSELRDSNVVARLNDVEERITQISSGPLAVLARPPVDAGEILAELEDRRRRSSNIMLYGVLESTSGRIADRIEHDSQNVRSIVDSVKPEHAESIVRVNRVGKPPKDNNPRPLRVVTRSPDVATGILVGFRSAAPGGVSASADRTELQRSQMANLRKELERQMTERQNEGKDVTIKYVNGDPKIVPANRPPRQSSSTSSKN</sequence>
<evidence type="ECO:0000313" key="3">
    <source>
        <dbReference type="Proteomes" id="UP000466442"/>
    </source>
</evidence>
<evidence type="ECO:0000256" key="1">
    <source>
        <dbReference type="SAM" id="MobiDB-lite"/>
    </source>
</evidence>
<gene>
    <name evidence="2" type="ORF">GE061_004050</name>
</gene>
<feature type="compositionally biased region" description="Polar residues" evidence="1">
    <location>
        <begin position="281"/>
        <end position="291"/>
    </location>
</feature>
<dbReference type="AlphaFoldDB" id="A0A8S9WY61"/>
<dbReference type="OrthoDB" id="6629496at2759"/>
<feature type="region of interest" description="Disordered" evidence="1">
    <location>
        <begin position="253"/>
        <end position="291"/>
    </location>
</feature>
<dbReference type="EMBL" id="WIXP02000012">
    <property type="protein sequence ID" value="KAF6201657.1"/>
    <property type="molecule type" value="Genomic_DNA"/>
</dbReference>
<name>A0A8S9WY61_APOLU</name>
<organism evidence="2 3">
    <name type="scientific">Apolygus lucorum</name>
    <name type="common">Small green plant bug</name>
    <name type="synonym">Lygocoris lucorum</name>
    <dbReference type="NCBI Taxonomy" id="248454"/>
    <lineage>
        <taxon>Eukaryota</taxon>
        <taxon>Metazoa</taxon>
        <taxon>Ecdysozoa</taxon>
        <taxon>Arthropoda</taxon>
        <taxon>Hexapoda</taxon>
        <taxon>Insecta</taxon>
        <taxon>Pterygota</taxon>
        <taxon>Neoptera</taxon>
        <taxon>Paraneoptera</taxon>
        <taxon>Hemiptera</taxon>
        <taxon>Heteroptera</taxon>
        <taxon>Panheteroptera</taxon>
        <taxon>Cimicomorpha</taxon>
        <taxon>Miridae</taxon>
        <taxon>Mirini</taxon>
        <taxon>Apolygus</taxon>
    </lineage>
</organism>
<accession>A0A8S9WY61</accession>
<reference evidence="2" key="1">
    <citation type="journal article" date="2021" name="Mol. Ecol. Resour.">
        <title>Apolygus lucorum genome provides insights into omnivorousness and mesophyll feeding.</title>
        <authorList>
            <person name="Liu Y."/>
            <person name="Liu H."/>
            <person name="Wang H."/>
            <person name="Huang T."/>
            <person name="Liu B."/>
            <person name="Yang B."/>
            <person name="Yin L."/>
            <person name="Li B."/>
            <person name="Zhang Y."/>
            <person name="Zhang S."/>
            <person name="Jiang F."/>
            <person name="Zhang X."/>
            <person name="Ren Y."/>
            <person name="Wang B."/>
            <person name="Wang S."/>
            <person name="Lu Y."/>
            <person name="Wu K."/>
            <person name="Fan W."/>
            <person name="Wang G."/>
        </authorList>
    </citation>
    <scope>NUCLEOTIDE SEQUENCE</scope>
    <source>
        <strain evidence="2">12Hb</strain>
    </source>
</reference>
<feature type="region of interest" description="Disordered" evidence="1">
    <location>
        <begin position="17"/>
        <end position="36"/>
    </location>
</feature>
<evidence type="ECO:0000313" key="2">
    <source>
        <dbReference type="EMBL" id="KAF6201657.1"/>
    </source>
</evidence>
<comment type="caution">
    <text evidence="2">The sequence shown here is derived from an EMBL/GenBank/DDBJ whole genome shotgun (WGS) entry which is preliminary data.</text>
</comment>
<protein>
    <submittedName>
        <fullName evidence="2">Uncharacterized protein</fullName>
    </submittedName>
</protein>
<keyword evidence="3" id="KW-1185">Reference proteome</keyword>